<comment type="caution">
    <text evidence="1">The sequence shown here is derived from an EMBL/GenBank/DDBJ whole genome shotgun (WGS) entry which is preliminary data.</text>
</comment>
<accession>A0A7K3W6E6</accession>
<organism evidence="1 2">
    <name type="scientific">Geodermatophilus sabuli</name>
    <dbReference type="NCBI Taxonomy" id="1564158"/>
    <lineage>
        <taxon>Bacteria</taxon>
        <taxon>Bacillati</taxon>
        <taxon>Actinomycetota</taxon>
        <taxon>Actinomycetes</taxon>
        <taxon>Geodermatophilales</taxon>
        <taxon>Geodermatophilaceae</taxon>
        <taxon>Geodermatophilus</taxon>
    </lineage>
</organism>
<name>A0A7K3W6E6_9ACTN</name>
<evidence type="ECO:0000313" key="2">
    <source>
        <dbReference type="Proteomes" id="UP000470246"/>
    </source>
</evidence>
<sequence>MDAELAALASSAGTTLINALTTDAWERAKALLAKFFSTDTAIETSAVSEIVDVRDDLMSIELDGREKVAQEYAIEWGARIRRQLNRNPQLADTLRAMVEDLNKASAGSIQGDNINMTANAASDGRVYQQGKGVQYNS</sequence>
<evidence type="ECO:0000313" key="1">
    <source>
        <dbReference type="EMBL" id="NEK60429.1"/>
    </source>
</evidence>
<protein>
    <submittedName>
        <fullName evidence="1">Uncharacterized protein</fullName>
    </submittedName>
</protein>
<dbReference type="Proteomes" id="UP000470246">
    <property type="component" value="Unassembled WGS sequence"/>
</dbReference>
<reference evidence="1 2" key="1">
    <citation type="submission" date="2020-02" db="EMBL/GenBank/DDBJ databases">
        <title>Geodermatophilus sabuli CPCC 205279 I12A-02694.</title>
        <authorList>
            <person name="Jiang Z."/>
        </authorList>
    </citation>
    <scope>NUCLEOTIDE SEQUENCE [LARGE SCALE GENOMIC DNA]</scope>
    <source>
        <strain evidence="1 2">I12A-02694</strain>
    </source>
</reference>
<dbReference type="RefSeq" id="WP_163484120.1">
    <property type="nucleotide sequence ID" value="NZ_JAAGWF010000029.1"/>
</dbReference>
<dbReference type="EMBL" id="JAAGWF010000029">
    <property type="protein sequence ID" value="NEK60429.1"/>
    <property type="molecule type" value="Genomic_DNA"/>
</dbReference>
<dbReference type="AlphaFoldDB" id="A0A7K3W6E6"/>
<gene>
    <name evidence="1" type="ORF">GCU56_21460</name>
</gene>
<keyword evidence="2" id="KW-1185">Reference proteome</keyword>
<proteinExistence type="predicted"/>